<dbReference type="GO" id="GO:0004151">
    <property type="term" value="F:dihydroorotase activity"/>
    <property type="evidence" value="ECO:0007669"/>
    <property type="project" value="UniProtKB-EC"/>
</dbReference>
<dbReference type="CDD" id="cd01318">
    <property type="entry name" value="DHOase_IIb"/>
    <property type="match status" value="1"/>
</dbReference>
<accession>A0ABT5J2I7</accession>
<comment type="caution">
    <text evidence="7">The sequence shown here is derived from an EMBL/GenBank/DDBJ whole genome shotgun (WGS) entry which is preliminary data.</text>
</comment>
<evidence type="ECO:0000256" key="1">
    <source>
        <dbReference type="ARBA" id="ARBA00001947"/>
    </source>
</evidence>
<dbReference type="Gene3D" id="3.20.20.140">
    <property type="entry name" value="Metal-dependent hydrolases"/>
    <property type="match status" value="1"/>
</dbReference>
<feature type="domain" description="Amidohydrolase-related" evidence="6">
    <location>
        <begin position="52"/>
        <end position="419"/>
    </location>
</feature>
<dbReference type="NCBIfam" id="NF006688">
    <property type="entry name" value="PRK09236.1"/>
    <property type="match status" value="1"/>
</dbReference>
<dbReference type="InterPro" id="IPR006680">
    <property type="entry name" value="Amidohydro-rel"/>
</dbReference>
<gene>
    <name evidence="7" type="ORF">PQU95_17855</name>
</gene>
<keyword evidence="8" id="KW-1185">Reference proteome</keyword>
<evidence type="ECO:0000313" key="8">
    <source>
        <dbReference type="Proteomes" id="UP001219956"/>
    </source>
</evidence>
<dbReference type="PROSITE" id="PS00483">
    <property type="entry name" value="DIHYDROOROTASE_2"/>
    <property type="match status" value="1"/>
</dbReference>
<dbReference type="RefSeq" id="WP_272753258.1">
    <property type="nucleotide sequence ID" value="NZ_JAQQLF010000031.1"/>
</dbReference>
<comment type="cofactor">
    <cofactor evidence="1">
        <name>Zn(2+)</name>
        <dbReference type="ChEBI" id="CHEBI:29105"/>
    </cofactor>
</comment>
<organism evidence="7 8">
    <name type="scientific">Vogesella aquatica</name>
    <dbReference type="NCBI Taxonomy" id="2984206"/>
    <lineage>
        <taxon>Bacteria</taxon>
        <taxon>Pseudomonadati</taxon>
        <taxon>Pseudomonadota</taxon>
        <taxon>Betaproteobacteria</taxon>
        <taxon>Neisseriales</taxon>
        <taxon>Chromobacteriaceae</taxon>
        <taxon>Vogesella</taxon>
    </lineage>
</organism>
<evidence type="ECO:0000256" key="4">
    <source>
        <dbReference type="ARBA" id="ARBA00022723"/>
    </source>
</evidence>
<sequence length="446" mass="47864">MKGDILIRNARLVNEGRISEGDLLVRGGRIARIAASIDAAARHEIDAAGGWLLPGMIDDQVHFREPGLTHKGCIATESRAALAGGITSFMDMPNTTPSTTTLDALAHKEWLAAQHSAANYGFHFGAASDNLDLVAALPPGRVAGVKVFMGASTGNMLLDEPVLLERLFASVPTVLLAHCEHTPTVEADSARLRAQYGDAATAALHPQVRSAEACWRSSSLAVSLARQFDTRLHVLHLTTARELALFDAGPLAGKRITAEACVHHLLFDDADYATLGNRLKCNPSVKTAADRAALLQGLQDGRLDVIGTDHAPHTTEEKARPYWQAPSGLPLVQHALPALMGLVDDGVLTLPQLVQKTSHNVADLFAIRERGYLSEGYWADLALLAPGAGPVLPVMSRCGWSPFEQRPLRYHVRATVVSGQLGWYQGRLLPGVQGRALQYQRSGGGR</sequence>
<dbReference type="Pfam" id="PF01979">
    <property type="entry name" value="Amidohydro_1"/>
    <property type="match status" value="1"/>
</dbReference>
<dbReference type="EC" id="3.5.2.3" evidence="7"/>
<dbReference type="PANTHER" id="PTHR43668">
    <property type="entry name" value="ALLANTOINASE"/>
    <property type="match status" value="1"/>
</dbReference>
<keyword evidence="5 7" id="KW-0378">Hydrolase</keyword>
<dbReference type="Gene3D" id="2.30.40.10">
    <property type="entry name" value="Urease, subunit C, domain 1"/>
    <property type="match status" value="1"/>
</dbReference>
<dbReference type="EMBL" id="JAQQLF010000031">
    <property type="protein sequence ID" value="MDC7719070.1"/>
    <property type="molecule type" value="Genomic_DNA"/>
</dbReference>
<dbReference type="SUPFAM" id="SSF51556">
    <property type="entry name" value="Metallo-dependent hydrolases"/>
    <property type="match status" value="1"/>
</dbReference>
<comment type="function">
    <text evidence="2">Catalyzes the reversible cyclization of carbamoyl aspartate to dihydroorotate.</text>
</comment>
<dbReference type="InterPro" id="IPR032466">
    <property type="entry name" value="Metal_Hydrolase"/>
</dbReference>
<evidence type="ECO:0000256" key="3">
    <source>
        <dbReference type="ARBA" id="ARBA00010286"/>
    </source>
</evidence>
<reference evidence="7 8" key="1">
    <citation type="submission" date="2023-01" db="EMBL/GenBank/DDBJ databases">
        <title>Novel species of the genus Vogesella isolated from rivers.</title>
        <authorList>
            <person name="Lu H."/>
        </authorList>
    </citation>
    <scope>NUCLEOTIDE SEQUENCE [LARGE SCALE GENOMIC DNA]</scope>
    <source>
        <strain evidence="7 8">DC21W</strain>
    </source>
</reference>
<evidence type="ECO:0000256" key="2">
    <source>
        <dbReference type="ARBA" id="ARBA00002368"/>
    </source>
</evidence>
<dbReference type="InterPro" id="IPR011059">
    <property type="entry name" value="Metal-dep_hydrolase_composite"/>
</dbReference>
<name>A0ABT5J2I7_9NEIS</name>
<protein>
    <submittedName>
        <fullName evidence="7">Dihydroorotase</fullName>
        <ecNumber evidence="7">3.5.2.3</ecNumber>
    </submittedName>
</protein>
<evidence type="ECO:0000259" key="6">
    <source>
        <dbReference type="Pfam" id="PF01979"/>
    </source>
</evidence>
<dbReference type="InterPro" id="IPR002195">
    <property type="entry name" value="Dihydroorotase_CS"/>
</dbReference>
<comment type="similarity">
    <text evidence="3">Belongs to the metallo-dependent hydrolases superfamily. DHOase family. Class I DHOase subfamily.</text>
</comment>
<dbReference type="InterPro" id="IPR050138">
    <property type="entry name" value="DHOase/Allantoinase_Hydrolase"/>
</dbReference>
<keyword evidence="4" id="KW-0479">Metal-binding</keyword>
<proteinExistence type="inferred from homology"/>
<dbReference type="Proteomes" id="UP001219956">
    <property type="component" value="Unassembled WGS sequence"/>
</dbReference>
<evidence type="ECO:0000313" key="7">
    <source>
        <dbReference type="EMBL" id="MDC7719070.1"/>
    </source>
</evidence>
<evidence type="ECO:0000256" key="5">
    <source>
        <dbReference type="ARBA" id="ARBA00022801"/>
    </source>
</evidence>
<dbReference type="SUPFAM" id="SSF51338">
    <property type="entry name" value="Composite domain of metallo-dependent hydrolases"/>
    <property type="match status" value="1"/>
</dbReference>
<dbReference type="PANTHER" id="PTHR43668:SF4">
    <property type="entry name" value="ALLANTOINASE"/>
    <property type="match status" value="1"/>
</dbReference>